<evidence type="ECO:0000313" key="2">
    <source>
        <dbReference type="EMBL" id="UUL83368.1"/>
    </source>
</evidence>
<evidence type="ECO:0000313" key="3">
    <source>
        <dbReference type="Proteomes" id="UP001058533"/>
    </source>
</evidence>
<sequence length="124" mass="13114">MDEFDVDLPRCIAKCGIFVTAFGPDAKQIIAWEQSHMKKMVLVAAAAGLMSLAACNQGTPAENAGDAMAANLEMEADNMEMMADNATTESEAMMLENAADNLEEAADNADDMGEMDGSNVVNAM</sequence>
<dbReference type="RefSeq" id="WP_256507209.1">
    <property type="nucleotide sequence ID" value="NZ_CP101740.1"/>
</dbReference>
<dbReference type="EMBL" id="CP101740">
    <property type="protein sequence ID" value="UUL83368.1"/>
    <property type="molecule type" value="Genomic_DNA"/>
</dbReference>
<accession>A0ABY5L8T0</accession>
<evidence type="ECO:0008006" key="4">
    <source>
        <dbReference type="Google" id="ProtNLM"/>
    </source>
</evidence>
<keyword evidence="3" id="KW-1185">Reference proteome</keyword>
<protein>
    <recommendedName>
        <fullName evidence="4">Circumsporozoite protein</fullName>
    </recommendedName>
</protein>
<feature type="coiled-coil region" evidence="1">
    <location>
        <begin position="69"/>
        <end position="115"/>
    </location>
</feature>
<gene>
    <name evidence="2" type="ORF">NMP03_03805</name>
</gene>
<keyword evidence="1" id="KW-0175">Coiled coil</keyword>
<dbReference type="Proteomes" id="UP001058533">
    <property type="component" value="Chromosome"/>
</dbReference>
<evidence type="ECO:0000256" key="1">
    <source>
        <dbReference type="SAM" id="Coils"/>
    </source>
</evidence>
<name>A0ABY5L8T0_9SPHN</name>
<reference evidence="2" key="1">
    <citation type="submission" date="2022-07" db="EMBL/GenBank/DDBJ databases">
        <title>Sphingomonas sp. nov., a novel bacterium isolated from the north slope of the Mount Everest.</title>
        <authorList>
            <person name="Cui X."/>
            <person name="Liu Y."/>
        </authorList>
    </citation>
    <scope>NUCLEOTIDE SEQUENCE</scope>
    <source>
        <strain evidence="2">S5-59</strain>
    </source>
</reference>
<proteinExistence type="predicted"/>
<organism evidence="2 3">
    <name type="scientific">Sphingomonas qomolangmaensis</name>
    <dbReference type="NCBI Taxonomy" id="2918765"/>
    <lineage>
        <taxon>Bacteria</taxon>
        <taxon>Pseudomonadati</taxon>
        <taxon>Pseudomonadota</taxon>
        <taxon>Alphaproteobacteria</taxon>
        <taxon>Sphingomonadales</taxon>
        <taxon>Sphingomonadaceae</taxon>
        <taxon>Sphingomonas</taxon>
    </lineage>
</organism>